<name>A0A0B2VA22_TOXCA</name>
<accession>A0A0B2VA22</accession>
<evidence type="ECO:0000313" key="1">
    <source>
        <dbReference type="EMBL" id="KHN78312.1"/>
    </source>
</evidence>
<evidence type="ECO:0000313" key="2">
    <source>
        <dbReference type="Proteomes" id="UP000031036"/>
    </source>
</evidence>
<gene>
    <name evidence="1" type="ORF">Tcan_16991</name>
</gene>
<feature type="non-terminal residue" evidence="1">
    <location>
        <position position="1"/>
    </location>
</feature>
<dbReference type="EMBL" id="JPKZ01002136">
    <property type="protein sequence ID" value="KHN78312.1"/>
    <property type="molecule type" value="Genomic_DNA"/>
</dbReference>
<comment type="caution">
    <text evidence="1">The sequence shown here is derived from an EMBL/GenBank/DDBJ whole genome shotgun (WGS) entry which is preliminary data.</text>
</comment>
<protein>
    <submittedName>
        <fullName evidence="1">Uncharacterized protein</fullName>
    </submittedName>
</protein>
<sequence>SLITVISDKECWFRSQEEKCFAEVGVSVLEKAFLTRMPKKTFCEQLLSVHGSALHGTKHDALVNLMTLLGSFCLQRIHDSNELLIESQLLGGHDFHVKYARWFCDRLTEFLQEKGIFVLRSSRSEA</sequence>
<reference evidence="1 2" key="1">
    <citation type="submission" date="2014-11" db="EMBL/GenBank/DDBJ databases">
        <title>Genetic blueprint of the zoonotic pathogen Toxocara canis.</title>
        <authorList>
            <person name="Zhu X.-Q."/>
            <person name="Korhonen P.K."/>
            <person name="Cai H."/>
            <person name="Young N.D."/>
            <person name="Nejsum P."/>
            <person name="von Samson-Himmelstjerna G."/>
            <person name="Boag P.R."/>
            <person name="Tan P."/>
            <person name="Li Q."/>
            <person name="Min J."/>
            <person name="Yang Y."/>
            <person name="Wang X."/>
            <person name="Fang X."/>
            <person name="Hall R.S."/>
            <person name="Hofmann A."/>
            <person name="Sternberg P.W."/>
            <person name="Jex A.R."/>
            <person name="Gasser R.B."/>
        </authorList>
    </citation>
    <scope>NUCLEOTIDE SEQUENCE [LARGE SCALE GENOMIC DNA]</scope>
    <source>
        <strain evidence="1">PN_DK_2014</strain>
    </source>
</reference>
<dbReference type="AlphaFoldDB" id="A0A0B2VA22"/>
<dbReference type="Proteomes" id="UP000031036">
    <property type="component" value="Unassembled WGS sequence"/>
</dbReference>
<proteinExistence type="predicted"/>
<organism evidence="1 2">
    <name type="scientific">Toxocara canis</name>
    <name type="common">Canine roundworm</name>
    <dbReference type="NCBI Taxonomy" id="6265"/>
    <lineage>
        <taxon>Eukaryota</taxon>
        <taxon>Metazoa</taxon>
        <taxon>Ecdysozoa</taxon>
        <taxon>Nematoda</taxon>
        <taxon>Chromadorea</taxon>
        <taxon>Rhabditida</taxon>
        <taxon>Spirurina</taxon>
        <taxon>Ascaridomorpha</taxon>
        <taxon>Ascaridoidea</taxon>
        <taxon>Toxocaridae</taxon>
        <taxon>Toxocara</taxon>
    </lineage>
</organism>
<keyword evidence="2" id="KW-1185">Reference proteome</keyword>